<dbReference type="STRING" id="329726.AM1_0801"/>
<feature type="region of interest" description="Disordered" evidence="2">
    <location>
        <begin position="80"/>
        <end position="101"/>
    </location>
</feature>
<name>B0CFF7_ACAM1</name>
<keyword evidence="3" id="KW-0472">Membrane</keyword>
<dbReference type="KEGG" id="amr:AM1_0801"/>
<dbReference type="EMBL" id="CP000828">
    <property type="protein sequence ID" value="ABW25844.1"/>
    <property type="molecule type" value="Genomic_DNA"/>
</dbReference>
<keyword evidence="5" id="KW-1185">Reference proteome</keyword>
<evidence type="ECO:0000313" key="4">
    <source>
        <dbReference type="EMBL" id="ABW25844.1"/>
    </source>
</evidence>
<proteinExistence type="predicted"/>
<gene>
    <name evidence="4" type="ordered locus">AM1_0801</name>
</gene>
<feature type="compositionally biased region" description="Polar residues" evidence="2">
    <location>
        <begin position="80"/>
        <end position="94"/>
    </location>
</feature>
<keyword evidence="3" id="KW-1133">Transmembrane helix</keyword>
<dbReference type="RefSeq" id="WP_012161426.1">
    <property type="nucleotide sequence ID" value="NC_009925.1"/>
</dbReference>
<dbReference type="Proteomes" id="UP000000268">
    <property type="component" value="Chromosome"/>
</dbReference>
<keyword evidence="1" id="KW-0175">Coiled coil</keyword>
<dbReference type="HOGENOM" id="CLU_2285204_0_0_3"/>
<evidence type="ECO:0000256" key="1">
    <source>
        <dbReference type="SAM" id="Coils"/>
    </source>
</evidence>
<evidence type="ECO:0000313" key="5">
    <source>
        <dbReference type="Proteomes" id="UP000000268"/>
    </source>
</evidence>
<protein>
    <submittedName>
        <fullName evidence="4">Uncharacterized protein</fullName>
    </submittedName>
</protein>
<evidence type="ECO:0000256" key="2">
    <source>
        <dbReference type="SAM" id="MobiDB-lite"/>
    </source>
</evidence>
<dbReference type="AlphaFoldDB" id="B0CFF7"/>
<reference evidence="4 5" key="1">
    <citation type="journal article" date="2008" name="Proc. Natl. Acad. Sci. U.S.A.">
        <title>Niche adaptation and genome expansion in the chlorophyll d-producing cyanobacterium Acaryochloris marina.</title>
        <authorList>
            <person name="Swingley W.D."/>
            <person name="Chen M."/>
            <person name="Cheung P.C."/>
            <person name="Conrad A.L."/>
            <person name="Dejesa L.C."/>
            <person name="Hao J."/>
            <person name="Honchak B.M."/>
            <person name="Karbach L.E."/>
            <person name="Kurdoglu A."/>
            <person name="Lahiri S."/>
            <person name="Mastrian S.D."/>
            <person name="Miyashita H."/>
            <person name="Page L."/>
            <person name="Ramakrishna P."/>
            <person name="Satoh S."/>
            <person name="Sattley W.M."/>
            <person name="Shimada Y."/>
            <person name="Taylor H.L."/>
            <person name="Tomo T."/>
            <person name="Tsuchiya T."/>
            <person name="Wang Z.T."/>
            <person name="Raymond J."/>
            <person name="Mimuro M."/>
            <person name="Blankenship R.E."/>
            <person name="Touchman J.W."/>
        </authorList>
    </citation>
    <scope>NUCLEOTIDE SEQUENCE [LARGE SCALE GENOMIC DNA]</scope>
    <source>
        <strain evidence="5">MBIC 11017</strain>
    </source>
</reference>
<keyword evidence="3" id="KW-0812">Transmembrane</keyword>
<dbReference type="OrthoDB" id="9842462at2"/>
<sequence>MSPQPFQPPDEFESLLSTQRQTNADLERDLAELSEDSRRAVADNQRTMQKFFGILLVVGLALGAVTAVGVVHFIQWLRSTTNSEPQPPNQSWVDTSKGFKI</sequence>
<feature type="coiled-coil region" evidence="1">
    <location>
        <begin position="16"/>
        <end position="43"/>
    </location>
</feature>
<organism evidence="4 5">
    <name type="scientific">Acaryochloris marina (strain MBIC 11017)</name>
    <dbReference type="NCBI Taxonomy" id="329726"/>
    <lineage>
        <taxon>Bacteria</taxon>
        <taxon>Bacillati</taxon>
        <taxon>Cyanobacteriota</taxon>
        <taxon>Cyanophyceae</taxon>
        <taxon>Acaryochloridales</taxon>
        <taxon>Acaryochloridaceae</taxon>
        <taxon>Acaryochloris</taxon>
    </lineage>
</organism>
<feature type="transmembrane region" description="Helical" evidence="3">
    <location>
        <begin position="51"/>
        <end position="74"/>
    </location>
</feature>
<accession>B0CFF7</accession>
<evidence type="ECO:0000256" key="3">
    <source>
        <dbReference type="SAM" id="Phobius"/>
    </source>
</evidence>